<dbReference type="GeneID" id="30992641"/>
<dbReference type="PRINTS" id="PR00153">
    <property type="entry name" value="CSAPPISMRASE"/>
</dbReference>
<dbReference type="PANTHER" id="PTHR11071">
    <property type="entry name" value="PEPTIDYL-PROLYL CIS-TRANS ISOMERASE"/>
    <property type="match status" value="1"/>
</dbReference>
<gene>
    <name evidence="6" type="ORF">HYPBUDRAFT_101020</name>
</gene>
<dbReference type="FunFam" id="2.40.100.10:FF:000025">
    <property type="entry name" value="Peptidyl-prolyl cis-trans isomerase CYP19-2"/>
    <property type="match status" value="1"/>
</dbReference>
<dbReference type="RefSeq" id="XP_020079336.1">
    <property type="nucleotide sequence ID" value="XM_020218091.1"/>
</dbReference>
<dbReference type="Proteomes" id="UP000095085">
    <property type="component" value="Unassembled WGS sequence"/>
</dbReference>
<comment type="catalytic activity">
    <reaction evidence="1 4">
        <text>[protein]-peptidylproline (omega=180) = [protein]-peptidylproline (omega=0)</text>
        <dbReference type="Rhea" id="RHEA:16237"/>
        <dbReference type="Rhea" id="RHEA-COMP:10747"/>
        <dbReference type="Rhea" id="RHEA-COMP:10748"/>
        <dbReference type="ChEBI" id="CHEBI:83833"/>
        <dbReference type="ChEBI" id="CHEBI:83834"/>
        <dbReference type="EC" id="5.2.1.8"/>
    </reaction>
</comment>
<dbReference type="EMBL" id="KV454538">
    <property type="protein sequence ID" value="ODV70269.1"/>
    <property type="molecule type" value="Genomic_DNA"/>
</dbReference>
<comment type="similarity">
    <text evidence="4">Belongs to the cyclophilin-type PPIase family.</text>
</comment>
<evidence type="ECO:0000256" key="1">
    <source>
        <dbReference type="ARBA" id="ARBA00000971"/>
    </source>
</evidence>
<dbReference type="PROSITE" id="PS00170">
    <property type="entry name" value="CSA_PPIASE_1"/>
    <property type="match status" value="1"/>
</dbReference>
<evidence type="ECO:0000313" key="7">
    <source>
        <dbReference type="Proteomes" id="UP000095085"/>
    </source>
</evidence>
<dbReference type="GO" id="GO:0003755">
    <property type="term" value="F:peptidyl-prolyl cis-trans isomerase activity"/>
    <property type="evidence" value="ECO:0007669"/>
    <property type="project" value="UniProtKB-UniRule"/>
</dbReference>
<dbReference type="GO" id="GO:0016018">
    <property type="term" value="F:cyclosporin A binding"/>
    <property type="evidence" value="ECO:0007669"/>
    <property type="project" value="TreeGrafter"/>
</dbReference>
<keyword evidence="7" id="KW-1185">Reference proteome</keyword>
<dbReference type="InterPro" id="IPR002130">
    <property type="entry name" value="Cyclophilin-type_PPIase_dom"/>
</dbReference>
<accession>A0A1E4RSL5</accession>
<organism evidence="6 7">
    <name type="scientific">Hyphopichia burtonii NRRL Y-1933</name>
    <dbReference type="NCBI Taxonomy" id="984485"/>
    <lineage>
        <taxon>Eukaryota</taxon>
        <taxon>Fungi</taxon>
        <taxon>Dikarya</taxon>
        <taxon>Ascomycota</taxon>
        <taxon>Saccharomycotina</taxon>
        <taxon>Pichiomycetes</taxon>
        <taxon>Debaryomycetaceae</taxon>
        <taxon>Hyphopichia</taxon>
    </lineage>
</organism>
<feature type="domain" description="PPIase cyclophilin-type" evidence="5">
    <location>
        <begin position="82"/>
        <end position="232"/>
    </location>
</feature>
<dbReference type="InterPro" id="IPR020892">
    <property type="entry name" value="Cyclophilin-type_PPIase_CS"/>
</dbReference>
<dbReference type="GO" id="GO:0000324">
    <property type="term" value="C:fungal-type vacuole"/>
    <property type="evidence" value="ECO:0007669"/>
    <property type="project" value="TreeGrafter"/>
</dbReference>
<keyword evidence="3 4" id="KW-0413">Isomerase</keyword>
<evidence type="ECO:0000313" key="6">
    <source>
        <dbReference type="EMBL" id="ODV70269.1"/>
    </source>
</evidence>
<dbReference type="Pfam" id="PF00160">
    <property type="entry name" value="Pro_isomerase"/>
    <property type="match status" value="1"/>
</dbReference>
<dbReference type="PANTHER" id="PTHR11071:SF561">
    <property type="entry name" value="PEPTIDYL-PROLYL CIS-TRANS ISOMERASE D-RELATED"/>
    <property type="match status" value="1"/>
</dbReference>
<dbReference type="GO" id="GO:0005783">
    <property type="term" value="C:endoplasmic reticulum"/>
    <property type="evidence" value="ECO:0007669"/>
    <property type="project" value="TreeGrafter"/>
</dbReference>
<dbReference type="AlphaFoldDB" id="A0A1E4RSL5"/>
<proteinExistence type="inferred from homology"/>
<evidence type="ECO:0000256" key="4">
    <source>
        <dbReference type="RuleBase" id="RU363019"/>
    </source>
</evidence>
<evidence type="ECO:0000256" key="2">
    <source>
        <dbReference type="ARBA" id="ARBA00023110"/>
    </source>
</evidence>
<dbReference type="PROSITE" id="PS50072">
    <property type="entry name" value="CSA_PPIASE_2"/>
    <property type="match status" value="1"/>
</dbReference>
<dbReference type="OrthoDB" id="271386at2759"/>
<sequence>MIFIPWRSSSHRLYQKVLIVLSIFSTCCLGLIIPHETDLSVDRLSFKELEHLSNDPVVTHTVEFKLSKQVKGELYVYGNSIEIGSLKVGLFGTVVPITAENFLQLSNMTFGYGYEKSIFHRIVENFVIQGGDFERQDGTGGHSVFNDGKFLDENFNIKHSKKGRLSMANAGPNTNGAQFFITTTEDAGFLDGKHVVFGQLIDGFDTLSLLNKVSTDSNDRPHDDIYISDIKITDFENGDKTINLEDIPVVPLDDSSMLSKYKYLFFFCICAIGYLTKKHYYRRQLVTDIKDNDYY</sequence>
<keyword evidence="2 4" id="KW-0697">Rotamase</keyword>
<dbReference type="Gene3D" id="2.40.100.10">
    <property type="entry name" value="Cyclophilin-like"/>
    <property type="match status" value="1"/>
</dbReference>
<reference evidence="7" key="1">
    <citation type="submission" date="2016-05" db="EMBL/GenBank/DDBJ databases">
        <title>Comparative genomics of biotechnologically important yeasts.</title>
        <authorList>
            <consortium name="DOE Joint Genome Institute"/>
            <person name="Riley R."/>
            <person name="Haridas S."/>
            <person name="Wolfe K.H."/>
            <person name="Lopes M.R."/>
            <person name="Hittinger C.T."/>
            <person name="Goker M."/>
            <person name="Salamov A."/>
            <person name="Wisecaver J."/>
            <person name="Long T.M."/>
            <person name="Aerts A.L."/>
            <person name="Barry K."/>
            <person name="Choi C."/>
            <person name="Clum A."/>
            <person name="Coughlan A.Y."/>
            <person name="Deshpande S."/>
            <person name="Douglass A.P."/>
            <person name="Hanson S.J."/>
            <person name="Klenk H.-P."/>
            <person name="Labutti K."/>
            <person name="Lapidus A."/>
            <person name="Lindquist E."/>
            <person name="Lipzen A."/>
            <person name="Meier-Kolthoff J.P."/>
            <person name="Ohm R.A."/>
            <person name="Otillar R.P."/>
            <person name="Pangilinan J."/>
            <person name="Peng Y."/>
            <person name="Rokas A."/>
            <person name="Rosa C.A."/>
            <person name="Scheuner C."/>
            <person name="Sibirny A.A."/>
            <person name="Slot J.C."/>
            <person name="Stielow J.B."/>
            <person name="Sun H."/>
            <person name="Kurtzman C.P."/>
            <person name="Blackwell M."/>
            <person name="Grigoriev I.V."/>
            <person name="Jeffries T.W."/>
        </authorList>
    </citation>
    <scope>NUCLEOTIDE SEQUENCE [LARGE SCALE GENOMIC DNA]</scope>
    <source>
        <strain evidence="7">NRRL Y-1933</strain>
    </source>
</reference>
<name>A0A1E4RSL5_9ASCO</name>
<dbReference type="InterPro" id="IPR029000">
    <property type="entry name" value="Cyclophilin-like_dom_sf"/>
</dbReference>
<dbReference type="GO" id="GO:0006457">
    <property type="term" value="P:protein folding"/>
    <property type="evidence" value="ECO:0007669"/>
    <property type="project" value="InterPro"/>
</dbReference>
<evidence type="ECO:0000256" key="3">
    <source>
        <dbReference type="ARBA" id="ARBA00023235"/>
    </source>
</evidence>
<comment type="function">
    <text evidence="4">PPIases accelerate the folding of proteins. It catalyzes the cis-trans isomerization of proline imidic peptide bonds in oligopeptides.</text>
</comment>
<protein>
    <recommendedName>
        <fullName evidence="4">Peptidyl-prolyl cis-trans isomerase</fullName>
        <shortName evidence="4">PPIase</shortName>
        <ecNumber evidence="4">5.2.1.8</ecNumber>
    </recommendedName>
</protein>
<dbReference type="STRING" id="984485.A0A1E4RSL5"/>
<evidence type="ECO:0000259" key="5">
    <source>
        <dbReference type="PROSITE" id="PS50072"/>
    </source>
</evidence>
<dbReference type="EC" id="5.2.1.8" evidence="4"/>
<dbReference type="SUPFAM" id="SSF50891">
    <property type="entry name" value="Cyclophilin-like"/>
    <property type="match status" value="1"/>
</dbReference>